<evidence type="ECO:0008006" key="3">
    <source>
        <dbReference type="Google" id="ProtNLM"/>
    </source>
</evidence>
<evidence type="ECO:0000313" key="2">
    <source>
        <dbReference type="Proteomes" id="UP000006222"/>
    </source>
</evidence>
<dbReference type="PATRIC" id="fig|991778.3.peg.3928"/>
<dbReference type="EMBL" id="AFAR01000186">
    <property type="protein sequence ID" value="EGF26354.1"/>
    <property type="molecule type" value="Genomic_DNA"/>
</dbReference>
<dbReference type="Proteomes" id="UP000006222">
    <property type="component" value="Unassembled WGS sequence"/>
</dbReference>
<evidence type="ECO:0000313" key="1">
    <source>
        <dbReference type="EMBL" id="EGF26354.1"/>
    </source>
</evidence>
<name>F2AVE4_RHOBT</name>
<reference evidence="1 2" key="1">
    <citation type="journal article" date="2013" name="Mar. Genomics">
        <title>Expression of sulfatases in Rhodopirellula baltica and the diversity of sulfatases in the genus Rhodopirellula.</title>
        <authorList>
            <person name="Wegner C.E."/>
            <person name="Richter-Heitmann T."/>
            <person name="Klindworth A."/>
            <person name="Klockow C."/>
            <person name="Richter M."/>
            <person name="Achstetter T."/>
            <person name="Glockner F.O."/>
            <person name="Harder J."/>
        </authorList>
    </citation>
    <scope>NUCLEOTIDE SEQUENCE [LARGE SCALE GENOMIC DNA]</scope>
    <source>
        <strain evidence="1 2">WH47</strain>
    </source>
</reference>
<sequence>MSLSIARNLTYHLAEDGCEIGHAAKRDIAWVENLPITVDLKRLLQWYWPLKSCQIGPITFGPVSDISKFPWIDEILECDLLPVGLGPSGDWFVCDPTTTDCNIGFINHEKYGGGNDARRHYQATFRSLDSYLHSVDLGRYVPGDYYDACDYLRFLKKESAQPFLPPIHDE</sequence>
<proteinExistence type="predicted"/>
<dbReference type="RefSeq" id="WP_007327604.1">
    <property type="nucleotide sequence ID" value="NZ_AFAR01000186.1"/>
</dbReference>
<comment type="caution">
    <text evidence="1">The sequence shown here is derived from an EMBL/GenBank/DDBJ whole genome shotgun (WGS) entry which is preliminary data.</text>
</comment>
<accession>F2AVE4</accession>
<dbReference type="AlphaFoldDB" id="F2AVE4"/>
<gene>
    <name evidence="1" type="ORF">RBWH47_05237</name>
</gene>
<organism evidence="1 2">
    <name type="scientific">Rhodopirellula baltica WH47</name>
    <dbReference type="NCBI Taxonomy" id="991778"/>
    <lineage>
        <taxon>Bacteria</taxon>
        <taxon>Pseudomonadati</taxon>
        <taxon>Planctomycetota</taxon>
        <taxon>Planctomycetia</taxon>
        <taxon>Pirellulales</taxon>
        <taxon>Pirellulaceae</taxon>
        <taxon>Rhodopirellula</taxon>
    </lineage>
</organism>
<protein>
    <recommendedName>
        <fullName evidence="3">Knr4/Smi1-like domain-containing protein</fullName>
    </recommendedName>
</protein>